<dbReference type="SUPFAM" id="SSF51735">
    <property type="entry name" value="NAD(P)-binding Rossmann-fold domains"/>
    <property type="match status" value="1"/>
</dbReference>
<organism evidence="2 3">
    <name type="scientific">Natronosporangium hydrolyticum</name>
    <dbReference type="NCBI Taxonomy" id="2811111"/>
    <lineage>
        <taxon>Bacteria</taxon>
        <taxon>Bacillati</taxon>
        <taxon>Actinomycetota</taxon>
        <taxon>Actinomycetes</taxon>
        <taxon>Micromonosporales</taxon>
        <taxon>Micromonosporaceae</taxon>
        <taxon>Natronosporangium</taxon>
    </lineage>
</organism>
<protein>
    <submittedName>
        <fullName evidence="2">NmrA family NAD(P)-binding protein</fullName>
    </submittedName>
</protein>
<dbReference type="InterPro" id="IPR008030">
    <property type="entry name" value="NmrA-like"/>
</dbReference>
<proteinExistence type="predicted"/>
<reference evidence="2" key="1">
    <citation type="submission" date="2021-02" db="EMBL/GenBank/DDBJ databases">
        <title>Natrosporangium hydrolyticum gen. nov., sp. nov, a haloalkaliphilic actinobacterium from a soda solonchak soil.</title>
        <authorList>
            <person name="Sorokin D.Y."/>
            <person name="Khijniak T.V."/>
            <person name="Zakharycheva A.P."/>
            <person name="Boueva O.V."/>
            <person name="Ariskina E.V."/>
            <person name="Hahnke R.L."/>
            <person name="Bunk B."/>
            <person name="Sproer C."/>
            <person name="Schumann P."/>
            <person name="Evtushenko L.I."/>
            <person name="Kublanov I.V."/>
        </authorList>
    </citation>
    <scope>NUCLEOTIDE SEQUENCE</scope>
    <source>
        <strain evidence="2">DSM 106523</strain>
    </source>
</reference>
<accession>A0A895YBC7</accession>
<dbReference type="Gene3D" id="3.40.50.720">
    <property type="entry name" value="NAD(P)-binding Rossmann-like Domain"/>
    <property type="match status" value="1"/>
</dbReference>
<dbReference type="EMBL" id="CP070499">
    <property type="protein sequence ID" value="QSB12629.1"/>
    <property type="molecule type" value="Genomic_DNA"/>
</dbReference>
<evidence type="ECO:0000259" key="1">
    <source>
        <dbReference type="Pfam" id="PF05368"/>
    </source>
</evidence>
<evidence type="ECO:0000313" key="3">
    <source>
        <dbReference type="Proteomes" id="UP000662857"/>
    </source>
</evidence>
<dbReference type="RefSeq" id="WP_420847585.1">
    <property type="nucleotide sequence ID" value="NZ_CP070499.1"/>
</dbReference>
<evidence type="ECO:0000313" key="2">
    <source>
        <dbReference type="EMBL" id="QSB12629.1"/>
    </source>
</evidence>
<dbReference type="AlphaFoldDB" id="A0A895YBC7"/>
<keyword evidence="3" id="KW-1185">Reference proteome</keyword>
<gene>
    <name evidence="2" type="ORF">JQS43_13015</name>
</gene>
<sequence>MPRTVLITGATGTVSAALLRALRGTDLTLRALVRDESRAEQLAGRVAEVVFGDLDDPRSLPRPSRAYRSCGCSLRTARGPRRTT</sequence>
<dbReference type="Pfam" id="PF05368">
    <property type="entry name" value="NmrA"/>
    <property type="match status" value="1"/>
</dbReference>
<name>A0A895YBC7_9ACTN</name>
<dbReference type="KEGG" id="nhy:JQS43_13015"/>
<feature type="domain" description="NmrA-like" evidence="1">
    <location>
        <begin position="3"/>
        <end position="60"/>
    </location>
</feature>
<dbReference type="InterPro" id="IPR036291">
    <property type="entry name" value="NAD(P)-bd_dom_sf"/>
</dbReference>
<dbReference type="Proteomes" id="UP000662857">
    <property type="component" value="Chromosome"/>
</dbReference>